<dbReference type="Proteomes" id="UP000308365">
    <property type="component" value="Unassembled WGS sequence"/>
</dbReference>
<feature type="non-terminal residue" evidence="2">
    <location>
        <position position="1"/>
    </location>
</feature>
<reference evidence="3" key="1">
    <citation type="journal article" date="2019" name="IScience">
        <title>Narwhal Genome Reveals Long-Term Low Genetic Diversity despite Current Large Abundance Size.</title>
        <authorList>
            <person name="Westbury M.V."/>
            <person name="Petersen B."/>
            <person name="Garde E."/>
            <person name="Heide-Jorgensen M.P."/>
            <person name="Lorenzen E.D."/>
        </authorList>
    </citation>
    <scope>NUCLEOTIDE SEQUENCE [LARGE SCALE GENOMIC DNA]</scope>
</reference>
<feature type="region of interest" description="Disordered" evidence="1">
    <location>
        <begin position="266"/>
        <end position="430"/>
    </location>
</feature>
<feature type="compositionally biased region" description="Basic residues" evidence="1">
    <location>
        <begin position="277"/>
        <end position="286"/>
    </location>
</feature>
<proteinExistence type="predicted"/>
<name>A0A4U1F7F4_MONMO</name>
<feature type="compositionally biased region" description="Polar residues" evidence="1">
    <location>
        <begin position="378"/>
        <end position="393"/>
    </location>
</feature>
<organism evidence="2 3">
    <name type="scientific">Monodon monoceros</name>
    <name type="common">Narwhal</name>
    <name type="synonym">Ceratodon monodon</name>
    <dbReference type="NCBI Taxonomy" id="40151"/>
    <lineage>
        <taxon>Eukaryota</taxon>
        <taxon>Metazoa</taxon>
        <taxon>Chordata</taxon>
        <taxon>Craniata</taxon>
        <taxon>Vertebrata</taxon>
        <taxon>Euteleostomi</taxon>
        <taxon>Mammalia</taxon>
        <taxon>Eutheria</taxon>
        <taxon>Laurasiatheria</taxon>
        <taxon>Artiodactyla</taxon>
        <taxon>Whippomorpha</taxon>
        <taxon>Cetacea</taxon>
        <taxon>Odontoceti</taxon>
        <taxon>Monodontidae</taxon>
        <taxon>Monodon</taxon>
    </lineage>
</organism>
<dbReference type="PANTHER" id="PTHR39223">
    <property type="entry name" value="RIKEN CDNA 1700029H14 GENE"/>
    <property type="match status" value="1"/>
</dbReference>
<accession>A0A4U1F7F4</accession>
<comment type="caution">
    <text evidence="2">The sequence shown here is derived from an EMBL/GenBank/DDBJ whole genome shotgun (WGS) entry which is preliminary data.</text>
</comment>
<feature type="compositionally biased region" description="Low complexity" evidence="1">
    <location>
        <begin position="1"/>
        <end position="10"/>
    </location>
</feature>
<protein>
    <submittedName>
        <fullName evidence="2">Uncharacterized protein</fullName>
    </submittedName>
</protein>
<dbReference type="InterPro" id="IPR040020">
    <property type="entry name" value="C13orf46-like"/>
</dbReference>
<dbReference type="PANTHER" id="PTHR39223:SF1">
    <property type="entry name" value="RIKEN CDNA 1700029H14 GENE"/>
    <property type="match status" value="1"/>
</dbReference>
<feature type="compositionally biased region" description="Basic and acidic residues" evidence="1">
    <location>
        <begin position="421"/>
        <end position="430"/>
    </location>
</feature>
<evidence type="ECO:0000256" key="1">
    <source>
        <dbReference type="SAM" id="MobiDB-lite"/>
    </source>
</evidence>
<gene>
    <name evidence="2" type="ORF">EI555_001093</name>
</gene>
<evidence type="ECO:0000313" key="2">
    <source>
        <dbReference type="EMBL" id="TKC45338.1"/>
    </source>
</evidence>
<sequence>CDPPDDSCGPPDDRADRDGVKLKEGGKGRAPRVSEGSAAGCVLEGQTQPTCYPKRELVQLPASIRVPPRHRASEQPPGRPLHRPPAGGPEGSRELRCLMSQGPPSNGAQEHKGSSPWRGWKPCAPSEGCMRASVLLLSRGPKAGRMEKDTTAAHRRHQLGPGAPPSAVSPGHLKAASGMAELQRSRCVGGLHQKGDPPSCIKTLCKELGLPPLATPLRGARRSVLEGVVWFRSHLRGWVAAPHWPSAPAASNPTCCHQEDARGPCAWHSDSRGNAKASRRVPRSGQRRCGEPVGGRGPSTACTGLQRADVKSRGGRPPGPGMRENAGQNWGGSAHTPQVARQHPRRLTTDPLLPPQSLKVMGRTSEATRKMPTGGRKVSSQSPACTRCSQASPEEQRQDAAGQVQGRWKEAEPEASGQEEPDGREGADKRALEAEVRPWSFHVHALPALRVGVLPLFIRSKPSVFVEVDLGDGSEEVITCAMKEEKRSQTDMGDLSEDEIGTSWVCCIPYSTRK</sequence>
<feature type="region of interest" description="Disordered" evidence="1">
    <location>
        <begin position="61"/>
        <end position="119"/>
    </location>
</feature>
<feature type="compositionally biased region" description="Basic and acidic residues" evidence="1">
    <location>
        <begin position="11"/>
        <end position="27"/>
    </location>
</feature>
<feature type="non-terminal residue" evidence="2">
    <location>
        <position position="514"/>
    </location>
</feature>
<dbReference type="AlphaFoldDB" id="A0A4U1F7F4"/>
<evidence type="ECO:0000313" key="3">
    <source>
        <dbReference type="Proteomes" id="UP000308365"/>
    </source>
</evidence>
<feature type="region of interest" description="Disordered" evidence="1">
    <location>
        <begin position="1"/>
        <end position="46"/>
    </location>
</feature>
<dbReference type="EMBL" id="RWIC01000332">
    <property type="protein sequence ID" value="TKC45338.1"/>
    <property type="molecule type" value="Genomic_DNA"/>
</dbReference>